<comment type="caution">
    <text evidence="1">The sequence shown here is derived from an EMBL/GenBank/DDBJ whole genome shotgun (WGS) entry which is preliminary data.</text>
</comment>
<reference evidence="1" key="2">
    <citation type="submission" date="2020-09" db="EMBL/GenBank/DDBJ databases">
        <authorList>
            <person name="Sun Q."/>
            <person name="Zhou Y."/>
        </authorList>
    </citation>
    <scope>NUCLEOTIDE SEQUENCE</scope>
    <source>
        <strain evidence="1">CGMCC 1.12214</strain>
    </source>
</reference>
<name>A0A917I887_9HYPH</name>
<accession>A0A917I887</accession>
<dbReference type="EMBL" id="BMES01000002">
    <property type="protein sequence ID" value="GGH20168.1"/>
    <property type="molecule type" value="Genomic_DNA"/>
</dbReference>
<dbReference type="Pfam" id="PF05936">
    <property type="entry name" value="T6SS_VasE"/>
    <property type="match status" value="1"/>
</dbReference>
<dbReference type="Proteomes" id="UP000603912">
    <property type="component" value="Unassembled WGS sequence"/>
</dbReference>
<dbReference type="RefSeq" id="WP_188517969.1">
    <property type="nucleotide sequence ID" value="NZ_BMES01000002.1"/>
</dbReference>
<gene>
    <name evidence="1" type="primary">impJ</name>
    <name evidence="1" type="ORF">GCM10007036_23570</name>
</gene>
<dbReference type="AlphaFoldDB" id="A0A917I887"/>
<proteinExistence type="predicted"/>
<dbReference type="PANTHER" id="PTHR35566:SF1">
    <property type="entry name" value="TYPE VI SECRETION SYSTEM BASEPLATE COMPONENT TSSK1"/>
    <property type="match status" value="1"/>
</dbReference>
<organism evidence="1 2">
    <name type="scientific">Alsobacter metallidurans</name>
    <dbReference type="NCBI Taxonomy" id="340221"/>
    <lineage>
        <taxon>Bacteria</taxon>
        <taxon>Pseudomonadati</taxon>
        <taxon>Pseudomonadota</taxon>
        <taxon>Alphaproteobacteria</taxon>
        <taxon>Hyphomicrobiales</taxon>
        <taxon>Alsobacteraceae</taxon>
        <taxon>Alsobacter</taxon>
    </lineage>
</organism>
<sequence length="446" mass="49123">MVWRDKVVWQEGMFLRAQHFQQQDRHMAHLLQARAAPLRAHPWGVTELAVDRNLLVSGRFALSAASGIMEDGTPFSIPETADPPLPLDLPEGLRNVVVHLALPLYQDGRPEVTATEDGQDAVRARYSLRSFEAFDTHSDSTIPAEIGVGRPRLRLMLATEDLTGYSCLGLTRIAEVPADRRAQLDELFIPPCLQISAASVLSNFVSELVGMLTQRADVLAQRMGQPGVHGTADVGDFLLLSILNGWQPVIAHWADSGNVHPETLYTALARLAGELATFYATDKRATSYPSYRHNDLQRSFTPVISDLRRYLGSDIVTKATKIDLKDRGWGFHTGAVMDRNLLRSAQFVLVVAADIPGEQLRRVFPNQVKVGAVEEIKQLVNVAVPGVVLRALPVAPKQIPFNAGAAYFELDRGSPYWQKMLNAGGFGIHVSGDFPNLGMQLWAIRA</sequence>
<dbReference type="PANTHER" id="PTHR35566">
    <property type="entry name" value="BLR3599 PROTEIN"/>
    <property type="match status" value="1"/>
</dbReference>
<protein>
    <submittedName>
        <fullName evidence="1">Type VI secretion protein</fullName>
    </submittedName>
</protein>
<dbReference type="NCBIfam" id="TIGR03353">
    <property type="entry name" value="VI_chp_4"/>
    <property type="match status" value="1"/>
</dbReference>
<dbReference type="InterPro" id="IPR010263">
    <property type="entry name" value="T6SS_TssK"/>
</dbReference>
<evidence type="ECO:0000313" key="1">
    <source>
        <dbReference type="EMBL" id="GGH20168.1"/>
    </source>
</evidence>
<reference evidence="1" key="1">
    <citation type="journal article" date="2014" name="Int. J. Syst. Evol. Microbiol.">
        <title>Complete genome sequence of Corynebacterium casei LMG S-19264T (=DSM 44701T), isolated from a smear-ripened cheese.</title>
        <authorList>
            <consortium name="US DOE Joint Genome Institute (JGI-PGF)"/>
            <person name="Walter F."/>
            <person name="Albersmeier A."/>
            <person name="Kalinowski J."/>
            <person name="Ruckert C."/>
        </authorList>
    </citation>
    <scope>NUCLEOTIDE SEQUENCE</scope>
    <source>
        <strain evidence="1">CGMCC 1.12214</strain>
    </source>
</reference>
<keyword evidence="2" id="KW-1185">Reference proteome</keyword>
<evidence type="ECO:0000313" key="2">
    <source>
        <dbReference type="Proteomes" id="UP000603912"/>
    </source>
</evidence>